<proteinExistence type="predicted"/>
<sequence length="613" mass="70044">MTHQQLLALFNNDPTTFWRVDWYGYIQTADEHGEKYADPHVELYLSKVAVPSVGKFDFNSKNSTHYHNQLKINVPIEWLCSLRIGDVLNQKSVFSTGEQNHCIANFQDINIHEDNILHVAAGTKAPNGEFYLPSTHHPYHLKATKVRCAIVDTNRKVKLVIPHYVILQTYFSKCSFVFRQLFQHALSLGSLYDADKSFIDDDLRAFIHLKQRVHDIAAPEVARIAFDTETQVAAKKVSSSIAVQIVNKENYLFPTTQFPFAGHTNLKVYGKWCGSDKLRTFVVFGILECTSAFPFQSLDFFRDAPGDKNKNFPLDSSKPNADKGEPKLRKKRPVLDIDFSPELTVTPDNKLFNMDVNVKPRTIHHGLTLIAKVRVEPHKPKNGYKSPIDTENVDKGNAGDGKHNGHGAPITFVTEGEVEPENGKFIFSSKVDRLKLFDEVCSILKLKHRVISLEYRLSQSQRRDNYARFPQVNNSNGIKLNWPYSNYRKGVQLKANEKLELRKVAVVELQLLDSLVYLFEAERRIQEQFNGWVELDQPALFLIQSQSNVRLSDFQLEIILKASAENRGIWQFDILQPTFKCSSMKHPDNDTIDKSCYLEKFVEIIDTKLGVGN</sequence>
<gene>
    <name evidence="1" type="ORF">RA178_20280</name>
</gene>
<dbReference type="EMBL" id="CP132914">
    <property type="protein sequence ID" value="WMB72715.1"/>
    <property type="molecule type" value="Genomic_DNA"/>
</dbReference>
<protein>
    <submittedName>
        <fullName evidence="1">Uncharacterized protein</fullName>
    </submittedName>
</protein>
<dbReference type="GeneID" id="301341572"/>
<dbReference type="RefSeq" id="WP_306683596.1">
    <property type="nucleotide sequence ID" value="NZ_CP132914.1"/>
</dbReference>
<name>A0AA50Q6D3_9GAMM</name>
<reference evidence="1" key="1">
    <citation type="submission" date="2023-08" db="EMBL/GenBank/DDBJ databases">
        <title>Complete genome sequence of Shewanella oncorhynchi Z-P2, a siderophore putrebactin-producing bacterium.</title>
        <authorList>
            <person name="Zhang Y."/>
        </authorList>
    </citation>
    <scope>NUCLEOTIDE SEQUENCE</scope>
    <source>
        <strain evidence="1">Z-P2</strain>
    </source>
</reference>
<evidence type="ECO:0000313" key="1">
    <source>
        <dbReference type="EMBL" id="WMB72715.1"/>
    </source>
</evidence>
<accession>A0AA50Q6D3</accession>
<dbReference type="KEGG" id="sog:RA178_20280"/>
<dbReference type="AlphaFoldDB" id="A0AA50Q6D3"/>
<organism evidence="1">
    <name type="scientific">Shewanella oncorhynchi</name>
    <dbReference type="NCBI Taxonomy" id="2726434"/>
    <lineage>
        <taxon>Bacteria</taxon>
        <taxon>Pseudomonadati</taxon>
        <taxon>Pseudomonadota</taxon>
        <taxon>Gammaproteobacteria</taxon>
        <taxon>Alteromonadales</taxon>
        <taxon>Shewanellaceae</taxon>
        <taxon>Shewanella</taxon>
    </lineage>
</organism>
<dbReference type="Proteomes" id="UP001236800">
    <property type="component" value="Chromosome"/>
</dbReference>